<dbReference type="STRING" id="1229758.C270_01455"/>
<dbReference type="GeneID" id="61186751"/>
<dbReference type="InterPro" id="IPR000182">
    <property type="entry name" value="GNAT_dom"/>
</dbReference>
<evidence type="ECO:0000256" key="3">
    <source>
        <dbReference type="ARBA" id="ARBA00022679"/>
    </source>
</evidence>
<dbReference type="InterPro" id="IPR006464">
    <property type="entry name" value="AcTrfase_RimI/Ard1"/>
</dbReference>
<dbReference type="SUPFAM" id="SSF55729">
    <property type="entry name" value="Acyl-CoA N-acyltransferases (Nat)"/>
    <property type="match status" value="1"/>
</dbReference>
<evidence type="ECO:0000313" key="7">
    <source>
        <dbReference type="EMBL" id="AFT81210.1"/>
    </source>
</evidence>
<evidence type="ECO:0000256" key="2">
    <source>
        <dbReference type="ARBA" id="ARBA00022490"/>
    </source>
</evidence>
<dbReference type="NCBIfam" id="TIGR01575">
    <property type="entry name" value="rimI"/>
    <property type="match status" value="1"/>
</dbReference>
<dbReference type="InterPro" id="IPR050680">
    <property type="entry name" value="YpeA/RimI_acetyltransf"/>
</dbReference>
<keyword evidence="2 5" id="KW-0963">Cytoplasm</keyword>
<comment type="function">
    <text evidence="5">Acetylates the N-terminal alanine of ribosomal protein bS18.</text>
</comment>
<evidence type="ECO:0000313" key="8">
    <source>
        <dbReference type="Proteomes" id="UP000006299"/>
    </source>
</evidence>
<evidence type="ECO:0000256" key="5">
    <source>
        <dbReference type="RuleBase" id="RU363094"/>
    </source>
</evidence>
<dbReference type="PANTHER" id="PTHR43420">
    <property type="entry name" value="ACETYLTRANSFERASE"/>
    <property type="match status" value="1"/>
</dbReference>
<evidence type="ECO:0000256" key="4">
    <source>
        <dbReference type="ARBA" id="ARBA00023315"/>
    </source>
</evidence>
<protein>
    <recommendedName>
        <fullName evidence="5">[Ribosomal protein bS18]-alanine N-acetyltransferase</fullName>
        <ecNumber evidence="5">2.3.1.266</ecNumber>
    </recommendedName>
</protein>
<dbReference type="CDD" id="cd04301">
    <property type="entry name" value="NAT_SF"/>
    <property type="match status" value="1"/>
</dbReference>
<keyword evidence="8" id="KW-1185">Reference proteome</keyword>
<dbReference type="GO" id="GO:0008999">
    <property type="term" value="F:protein-N-terminal-alanine acetyltransferase activity"/>
    <property type="evidence" value="ECO:0007669"/>
    <property type="project" value="UniProtKB-EC"/>
</dbReference>
<reference evidence="7 8" key="1">
    <citation type="journal article" date="2012" name="J. Bacteriol.">
        <title>Complete genome sequence of Leuconostoc carnosum strain JB16, isolated from Kimchi.</title>
        <authorList>
            <person name="Jung J.Y."/>
            <person name="Lee S.H."/>
            <person name="Jeon C.O."/>
        </authorList>
    </citation>
    <scope>NUCLEOTIDE SEQUENCE [LARGE SCALE GENOMIC DNA]</scope>
    <source>
        <strain evidence="7 8">JB16</strain>
    </source>
</reference>
<keyword evidence="3 7" id="KW-0808">Transferase</keyword>
<proteinExistence type="inferred from homology"/>
<dbReference type="Gene3D" id="3.40.630.30">
    <property type="match status" value="1"/>
</dbReference>
<dbReference type="KEGG" id="lcn:C270_01455"/>
<feature type="domain" description="N-acetyltransferase" evidence="6">
    <location>
        <begin position="9"/>
        <end position="144"/>
    </location>
</feature>
<accession>K0D8R8</accession>
<organism evidence="7 8">
    <name type="scientific">Leuconostoc carnosum (strain JB16)</name>
    <dbReference type="NCBI Taxonomy" id="1229758"/>
    <lineage>
        <taxon>Bacteria</taxon>
        <taxon>Bacillati</taxon>
        <taxon>Bacillota</taxon>
        <taxon>Bacilli</taxon>
        <taxon>Lactobacillales</taxon>
        <taxon>Lactobacillaceae</taxon>
        <taxon>Leuconostoc</taxon>
    </lineage>
</organism>
<evidence type="ECO:0000259" key="6">
    <source>
        <dbReference type="PROSITE" id="PS51186"/>
    </source>
</evidence>
<dbReference type="Proteomes" id="UP000006299">
    <property type="component" value="Chromosome"/>
</dbReference>
<dbReference type="Pfam" id="PF00583">
    <property type="entry name" value="Acetyltransf_1"/>
    <property type="match status" value="1"/>
</dbReference>
<sequence>MRFQWQEQLTIRIATIKDLAHIFDIADVAFNPSPWPKSVFEHELNSPRSRYFVTVGGFVGVTQILDEVEIGSVAVHPDYQQQGIAQALLKKVLTMPDVTRFLLEVDATNTAAIALYRKLGFEVYHHRKKYYRNGHDALMMAKNV</sequence>
<dbReference type="EMBL" id="CP003851">
    <property type="protein sequence ID" value="AFT81210.1"/>
    <property type="molecule type" value="Genomic_DNA"/>
</dbReference>
<dbReference type="AlphaFoldDB" id="K0D8R8"/>
<gene>
    <name evidence="7" type="ordered locus">C270_01455</name>
</gene>
<dbReference type="InterPro" id="IPR016181">
    <property type="entry name" value="Acyl_CoA_acyltransferase"/>
</dbReference>
<dbReference type="PROSITE" id="PS51186">
    <property type="entry name" value="GNAT"/>
    <property type="match status" value="1"/>
</dbReference>
<keyword evidence="4" id="KW-0012">Acyltransferase</keyword>
<dbReference type="PATRIC" id="fig|1229758.3.peg.289"/>
<dbReference type="HOGENOM" id="CLU_013985_23_2_9"/>
<dbReference type="PANTHER" id="PTHR43420:SF44">
    <property type="entry name" value="ACETYLTRANSFERASE YPEA"/>
    <property type="match status" value="1"/>
</dbReference>
<comment type="subcellular location">
    <subcellularLocation>
        <location evidence="5">Cytoplasm</location>
    </subcellularLocation>
</comment>
<dbReference type="GO" id="GO:0005737">
    <property type="term" value="C:cytoplasm"/>
    <property type="evidence" value="ECO:0007669"/>
    <property type="project" value="UniProtKB-SubCell"/>
</dbReference>
<name>K0D8R8_LEUCJ</name>
<comment type="catalytic activity">
    <reaction evidence="5">
        <text>N-terminal L-alanyl-[ribosomal protein bS18] + acetyl-CoA = N-terminal N(alpha)-acetyl-L-alanyl-[ribosomal protein bS18] + CoA + H(+)</text>
        <dbReference type="Rhea" id="RHEA:43756"/>
        <dbReference type="Rhea" id="RHEA-COMP:10676"/>
        <dbReference type="Rhea" id="RHEA-COMP:10677"/>
        <dbReference type="ChEBI" id="CHEBI:15378"/>
        <dbReference type="ChEBI" id="CHEBI:57287"/>
        <dbReference type="ChEBI" id="CHEBI:57288"/>
        <dbReference type="ChEBI" id="CHEBI:64718"/>
        <dbReference type="ChEBI" id="CHEBI:83683"/>
        <dbReference type="EC" id="2.3.1.266"/>
    </reaction>
</comment>
<dbReference type="eggNOG" id="COG0456">
    <property type="taxonomic scope" value="Bacteria"/>
</dbReference>
<dbReference type="RefSeq" id="WP_014973824.1">
    <property type="nucleotide sequence ID" value="NC_018673.1"/>
</dbReference>
<comment type="similarity">
    <text evidence="1 5">Belongs to the acetyltransferase family. RimI subfamily.</text>
</comment>
<evidence type="ECO:0000256" key="1">
    <source>
        <dbReference type="ARBA" id="ARBA00005395"/>
    </source>
</evidence>
<dbReference type="EC" id="2.3.1.266" evidence="5"/>